<dbReference type="Gene3D" id="3.40.190.10">
    <property type="entry name" value="Periplasmic binding protein-like II"/>
    <property type="match status" value="2"/>
</dbReference>
<organism evidence="1 2">
    <name type="scientific">Marinobacter orientalis</name>
    <dbReference type="NCBI Taxonomy" id="1928859"/>
    <lineage>
        <taxon>Bacteria</taxon>
        <taxon>Pseudomonadati</taxon>
        <taxon>Pseudomonadota</taxon>
        <taxon>Gammaproteobacteria</taxon>
        <taxon>Pseudomonadales</taxon>
        <taxon>Marinobacteraceae</taxon>
        <taxon>Marinobacter</taxon>
    </lineage>
</organism>
<dbReference type="Proteomes" id="UP000567186">
    <property type="component" value="Unassembled WGS sequence"/>
</dbReference>
<dbReference type="OrthoDB" id="6192933at2"/>
<evidence type="ECO:0000313" key="2">
    <source>
        <dbReference type="Proteomes" id="UP000567186"/>
    </source>
</evidence>
<protein>
    <submittedName>
        <fullName evidence="1">Transporter substrate-binding domain-containing protein</fullName>
    </submittedName>
</protein>
<name>A0A7Y0RDQ6_9GAMM</name>
<dbReference type="RefSeq" id="WP_135953379.1">
    <property type="nucleotide sequence ID" value="NZ_JABCKY010000004.1"/>
</dbReference>
<proteinExistence type="predicted"/>
<gene>
    <name evidence="1" type="ORF">HIU99_12100</name>
</gene>
<dbReference type="SUPFAM" id="SSF53850">
    <property type="entry name" value="Periplasmic binding protein-like II"/>
    <property type="match status" value="1"/>
</dbReference>
<keyword evidence="2" id="KW-1185">Reference proteome</keyword>
<comment type="caution">
    <text evidence="1">The sequence shown here is derived from an EMBL/GenBank/DDBJ whole genome shotgun (WGS) entry which is preliminary data.</text>
</comment>
<reference evidence="1 2" key="1">
    <citation type="submission" date="2020-04" db="EMBL/GenBank/DDBJ databases">
        <title>Marinobacter oceani sp. nov., isolated from marine solar saltern.</title>
        <authorList>
            <person name="Chen X.-Y."/>
        </authorList>
    </citation>
    <scope>NUCLEOTIDE SEQUENCE [LARGE SCALE GENOMIC DNA]</scope>
    <source>
        <strain evidence="1 2">W62</strain>
    </source>
</reference>
<dbReference type="AlphaFoldDB" id="A0A7Y0RDQ6"/>
<evidence type="ECO:0000313" key="1">
    <source>
        <dbReference type="EMBL" id="NMT64339.1"/>
    </source>
</evidence>
<accession>A0A7Y0RDQ6</accession>
<dbReference type="EMBL" id="JABCKY010000004">
    <property type="protein sequence ID" value="NMT64339.1"/>
    <property type="molecule type" value="Genomic_DNA"/>
</dbReference>
<sequence length="276" mass="30911">MFMQAKSSSEVTLANKHLLEGFAASFCLAFLVVFLALPGVSMGSRNLTFAFSEKSPPYSSSLDEKAVGLFPDLVQLTFSFIPGYATENVVVPWSRAQYNIRQGLTDGLLTYPSEKREEYAIFSARPLFTQDFGHLVYSTDNPNIGLIESATSFADLSSLTVIVEKGSQWEEDNIPDYLERVPGRDTKAMMHLLMLREAGDFLVQPAEDARFIARELGYSKKLKVRKVDFIPNSRIPFHIGVSRKLPSAMDVINQVDAAMQNPEFQSQLNTLIESYR</sequence>